<gene>
    <name evidence="2" type="ORF">B296_00007012</name>
</gene>
<keyword evidence="1" id="KW-1133">Transmembrane helix</keyword>
<reference evidence="2 3" key="1">
    <citation type="journal article" date="2014" name="Agronomy (Basel)">
        <title>A Draft Genome Sequence for Ensete ventricosum, the Drought-Tolerant Tree Against Hunger.</title>
        <authorList>
            <person name="Harrison J."/>
            <person name="Moore K.A."/>
            <person name="Paszkiewicz K."/>
            <person name="Jones T."/>
            <person name="Grant M."/>
            <person name="Ambacheew D."/>
            <person name="Muzemil S."/>
            <person name="Studholme D.J."/>
        </authorList>
    </citation>
    <scope>NUCLEOTIDE SEQUENCE [LARGE SCALE GENOMIC DNA]</scope>
</reference>
<evidence type="ECO:0000313" key="3">
    <source>
        <dbReference type="Proteomes" id="UP000287651"/>
    </source>
</evidence>
<dbReference type="EMBL" id="AMZH03005794">
    <property type="protein sequence ID" value="RRT65497.1"/>
    <property type="molecule type" value="Genomic_DNA"/>
</dbReference>
<dbReference type="Proteomes" id="UP000287651">
    <property type="component" value="Unassembled WGS sequence"/>
</dbReference>
<keyword evidence="1" id="KW-0812">Transmembrane</keyword>
<dbReference type="AlphaFoldDB" id="A0A426ZND1"/>
<accession>A0A426ZND1</accession>
<evidence type="ECO:0000256" key="1">
    <source>
        <dbReference type="SAM" id="Phobius"/>
    </source>
</evidence>
<name>A0A426ZND1_ENSVE</name>
<keyword evidence="1" id="KW-0472">Membrane</keyword>
<evidence type="ECO:0000313" key="2">
    <source>
        <dbReference type="EMBL" id="RRT65497.1"/>
    </source>
</evidence>
<comment type="caution">
    <text evidence="2">The sequence shown here is derived from an EMBL/GenBank/DDBJ whole genome shotgun (WGS) entry which is preliminary data.</text>
</comment>
<proteinExistence type="predicted"/>
<protein>
    <submittedName>
        <fullName evidence="2">Uncharacterized protein</fullName>
    </submittedName>
</protein>
<feature type="transmembrane region" description="Helical" evidence="1">
    <location>
        <begin position="12"/>
        <end position="34"/>
    </location>
</feature>
<organism evidence="2 3">
    <name type="scientific">Ensete ventricosum</name>
    <name type="common">Abyssinian banana</name>
    <name type="synonym">Musa ensete</name>
    <dbReference type="NCBI Taxonomy" id="4639"/>
    <lineage>
        <taxon>Eukaryota</taxon>
        <taxon>Viridiplantae</taxon>
        <taxon>Streptophyta</taxon>
        <taxon>Embryophyta</taxon>
        <taxon>Tracheophyta</taxon>
        <taxon>Spermatophyta</taxon>
        <taxon>Magnoliopsida</taxon>
        <taxon>Liliopsida</taxon>
        <taxon>Zingiberales</taxon>
        <taxon>Musaceae</taxon>
        <taxon>Ensete</taxon>
    </lineage>
</organism>
<sequence length="139" mass="15947">MHCVVGRLGLFLYGFIFRFEAFFRWFTVLILYWFNHEKSALFLSSTGVRQKKTKTRRKIIGGSRKACRERCSGISLEFARRFAKGIGKLVENTPGDRRKKTRRLIVRMSEAAGLMGGLVFTHRRSVVDVGMPQERGLGS</sequence>